<protein>
    <recommendedName>
        <fullName evidence="1">peptidyl-tRNA hydrolase</fullName>
        <ecNumber evidence="1">3.1.1.29</ecNumber>
    </recommendedName>
</protein>
<accession>A0A8D0G1B2</accession>
<dbReference type="Gene3D" id="3.40.50.1470">
    <property type="entry name" value="Peptidyl-tRNA hydrolase"/>
    <property type="match status" value="1"/>
</dbReference>
<keyword evidence="3" id="KW-0378">Hydrolase</keyword>
<keyword evidence="2" id="KW-0820">tRNA-binding</keyword>
<evidence type="ECO:0000256" key="4">
    <source>
        <dbReference type="ARBA" id="ARBA00022884"/>
    </source>
</evidence>
<keyword evidence="8" id="KW-1185">Reference proteome</keyword>
<organism evidence="7 8">
    <name type="scientific">Strix occidentalis caurina</name>
    <name type="common">northern spotted owl</name>
    <dbReference type="NCBI Taxonomy" id="311401"/>
    <lineage>
        <taxon>Eukaryota</taxon>
        <taxon>Metazoa</taxon>
        <taxon>Chordata</taxon>
        <taxon>Craniata</taxon>
        <taxon>Vertebrata</taxon>
        <taxon>Euteleostomi</taxon>
        <taxon>Archelosauria</taxon>
        <taxon>Archosauria</taxon>
        <taxon>Dinosauria</taxon>
        <taxon>Saurischia</taxon>
        <taxon>Theropoda</taxon>
        <taxon>Coelurosauria</taxon>
        <taxon>Aves</taxon>
        <taxon>Neognathae</taxon>
        <taxon>Neoaves</taxon>
        <taxon>Telluraves</taxon>
        <taxon>Strigiformes</taxon>
        <taxon>Strigidae</taxon>
        <taxon>Strix</taxon>
    </lineage>
</organism>
<dbReference type="Ensembl" id="ENSSOCT00000024033.1">
    <property type="protein sequence ID" value="ENSSOCP00000023447.1"/>
    <property type="gene ID" value="ENSSOCG00000017310.1"/>
</dbReference>
<evidence type="ECO:0000256" key="2">
    <source>
        <dbReference type="ARBA" id="ARBA00022555"/>
    </source>
</evidence>
<dbReference type="CDD" id="cd00462">
    <property type="entry name" value="PTH"/>
    <property type="match status" value="1"/>
</dbReference>
<sequence length="284" mass="30167">MGHSPGGTYCSCPLPHTLRAGTPLHRADTARARGPSAGTSPSLPPAAPPAPPWLIAPLGLHRLQPGPGPADPRRFTTAVAPAWAERGVASRTLLTPGGQVAGLGNYGLRGTRHSVGMEVLDRLAQQLAVAEGWRVDRRCCADMALAVAHGLELVLLKPRRLMNLNGLSVASAADIYNLRPEDIYLVHDDLDKALGKVAIKLGGSARGHNGVRSCISALHSNEMTRLRVGIGRPESEVTVSSYVLAPFHAVERERLEQVLAQAATCLLEHILRRRAPTGEPGDRG</sequence>
<dbReference type="Pfam" id="PF01195">
    <property type="entry name" value="Pept_tRNA_hydro"/>
    <property type="match status" value="1"/>
</dbReference>
<reference evidence="7" key="1">
    <citation type="submission" date="2025-08" db="UniProtKB">
        <authorList>
            <consortium name="Ensembl"/>
        </authorList>
    </citation>
    <scope>IDENTIFICATION</scope>
</reference>
<evidence type="ECO:0000313" key="7">
    <source>
        <dbReference type="Ensembl" id="ENSSOCP00000023447.1"/>
    </source>
</evidence>
<reference evidence="7" key="2">
    <citation type="submission" date="2025-09" db="UniProtKB">
        <authorList>
            <consortium name="Ensembl"/>
        </authorList>
    </citation>
    <scope>IDENTIFICATION</scope>
</reference>
<comment type="similarity">
    <text evidence="5">Belongs to the PTH family.</text>
</comment>
<dbReference type="InterPro" id="IPR036416">
    <property type="entry name" value="Pept_tRNA_hydro_sf"/>
</dbReference>
<dbReference type="PANTHER" id="PTHR17224">
    <property type="entry name" value="PEPTIDYL-TRNA HYDROLASE"/>
    <property type="match status" value="1"/>
</dbReference>
<dbReference type="GO" id="GO:0000049">
    <property type="term" value="F:tRNA binding"/>
    <property type="evidence" value="ECO:0007669"/>
    <property type="project" value="UniProtKB-KW"/>
</dbReference>
<proteinExistence type="inferred from homology"/>
<dbReference type="InterPro" id="IPR018171">
    <property type="entry name" value="Pept_tRNA_hydro_CS"/>
</dbReference>
<evidence type="ECO:0000256" key="5">
    <source>
        <dbReference type="ARBA" id="ARBA00038063"/>
    </source>
</evidence>
<evidence type="ECO:0000256" key="1">
    <source>
        <dbReference type="ARBA" id="ARBA00013260"/>
    </source>
</evidence>
<dbReference type="NCBIfam" id="TIGR00447">
    <property type="entry name" value="pth"/>
    <property type="match status" value="1"/>
</dbReference>
<feature type="region of interest" description="Disordered" evidence="6">
    <location>
        <begin position="28"/>
        <end position="50"/>
    </location>
</feature>
<evidence type="ECO:0000256" key="6">
    <source>
        <dbReference type="SAM" id="MobiDB-lite"/>
    </source>
</evidence>
<dbReference type="SUPFAM" id="SSF53178">
    <property type="entry name" value="Peptidyl-tRNA hydrolase-like"/>
    <property type="match status" value="1"/>
</dbReference>
<dbReference type="Proteomes" id="UP000694551">
    <property type="component" value="Unplaced"/>
</dbReference>
<dbReference type="PROSITE" id="PS01196">
    <property type="entry name" value="PEPT_TRNA_HYDROL_2"/>
    <property type="match status" value="1"/>
</dbReference>
<dbReference type="EC" id="3.1.1.29" evidence="1"/>
<name>A0A8D0G1B2_STROC</name>
<evidence type="ECO:0000313" key="8">
    <source>
        <dbReference type="Proteomes" id="UP000694551"/>
    </source>
</evidence>
<evidence type="ECO:0000256" key="3">
    <source>
        <dbReference type="ARBA" id="ARBA00022801"/>
    </source>
</evidence>
<dbReference type="AlphaFoldDB" id="A0A8D0G1B2"/>
<dbReference type="GO" id="GO:0004045">
    <property type="term" value="F:peptidyl-tRNA hydrolase activity"/>
    <property type="evidence" value="ECO:0007669"/>
    <property type="project" value="UniProtKB-EC"/>
</dbReference>
<dbReference type="PANTHER" id="PTHR17224:SF1">
    <property type="entry name" value="PEPTIDYL-TRNA HYDROLASE"/>
    <property type="match status" value="1"/>
</dbReference>
<keyword evidence="4" id="KW-0694">RNA-binding</keyword>
<dbReference type="InterPro" id="IPR001328">
    <property type="entry name" value="Pept_tRNA_hydro"/>
</dbReference>